<dbReference type="InterPro" id="IPR015943">
    <property type="entry name" value="WD40/YVTN_repeat-like_dom_sf"/>
</dbReference>
<keyword evidence="2" id="KW-0853">WD repeat</keyword>
<dbReference type="InterPro" id="IPR001680">
    <property type="entry name" value="WD40_rpt"/>
</dbReference>
<dbReference type="Gene3D" id="2.130.10.10">
    <property type="entry name" value="YVTN repeat-like/Quinoprotein amine dehydrogenase"/>
    <property type="match status" value="1"/>
</dbReference>
<dbReference type="GO" id="GO:0010992">
    <property type="term" value="P:ubiquitin recycling"/>
    <property type="evidence" value="ECO:0007669"/>
    <property type="project" value="TreeGrafter"/>
</dbReference>
<evidence type="ECO:0000256" key="3">
    <source>
        <dbReference type="ARBA" id="ARBA00022737"/>
    </source>
</evidence>
<organism evidence="5">
    <name type="scientific">marine sediment metagenome</name>
    <dbReference type="NCBI Taxonomy" id="412755"/>
    <lineage>
        <taxon>unclassified sequences</taxon>
        <taxon>metagenomes</taxon>
        <taxon>ecological metagenomes</taxon>
    </lineage>
</organism>
<keyword evidence="1" id="KW-0963">Cytoplasm</keyword>
<dbReference type="PANTHER" id="PTHR19849">
    <property type="entry name" value="PHOSPHOLIPASE A-2-ACTIVATING PROTEIN"/>
    <property type="match status" value="1"/>
</dbReference>
<dbReference type="PANTHER" id="PTHR19849:SF0">
    <property type="entry name" value="PHOSPHOLIPASE A-2-ACTIVATING PROTEIN"/>
    <property type="match status" value="1"/>
</dbReference>
<evidence type="ECO:0000256" key="4">
    <source>
        <dbReference type="SAM" id="MobiDB-lite"/>
    </source>
</evidence>
<reference evidence="5" key="1">
    <citation type="journal article" date="2014" name="Front. Microbiol.">
        <title>High frequency of phylogenetically diverse reductive dehalogenase-homologous genes in deep subseafloor sedimentary metagenomes.</title>
        <authorList>
            <person name="Kawai M."/>
            <person name="Futagami T."/>
            <person name="Toyoda A."/>
            <person name="Takaki Y."/>
            <person name="Nishi S."/>
            <person name="Hori S."/>
            <person name="Arai W."/>
            <person name="Tsubouchi T."/>
            <person name="Morono Y."/>
            <person name="Uchiyama I."/>
            <person name="Ito T."/>
            <person name="Fujiyama A."/>
            <person name="Inagaki F."/>
            <person name="Takami H."/>
        </authorList>
    </citation>
    <scope>NUCLEOTIDE SEQUENCE</scope>
    <source>
        <strain evidence="5">Expedition CK06-06</strain>
    </source>
</reference>
<name>X1EXH8_9ZZZZ</name>
<protein>
    <submittedName>
        <fullName evidence="5">Uncharacterized protein</fullName>
    </submittedName>
</protein>
<dbReference type="Pfam" id="PF00400">
    <property type="entry name" value="WD40"/>
    <property type="match status" value="1"/>
</dbReference>
<proteinExistence type="predicted"/>
<feature type="region of interest" description="Disordered" evidence="4">
    <location>
        <begin position="1"/>
        <end position="24"/>
    </location>
</feature>
<dbReference type="GO" id="GO:0043161">
    <property type="term" value="P:proteasome-mediated ubiquitin-dependent protein catabolic process"/>
    <property type="evidence" value="ECO:0007669"/>
    <property type="project" value="TreeGrafter"/>
</dbReference>
<sequence>DKHLYSGSGELWWGGPGSPRPPEFESAVRVWDKKDWSCVTVLKGHTDNVNSIAVDNKYVYSISDDATLRIFSKIDWTETLCLKLDVMRIDAMTTDENSIYIGCSDGSVRQFSKANLAT</sequence>
<comment type="caution">
    <text evidence="5">The sequence shown here is derived from an EMBL/GenBank/DDBJ whole genome shotgun (WGS) entry which is preliminary data.</text>
</comment>
<dbReference type="GO" id="GO:0043130">
    <property type="term" value="F:ubiquitin binding"/>
    <property type="evidence" value="ECO:0007669"/>
    <property type="project" value="TreeGrafter"/>
</dbReference>
<keyword evidence="3" id="KW-0677">Repeat</keyword>
<dbReference type="SMART" id="SM00320">
    <property type="entry name" value="WD40"/>
    <property type="match status" value="2"/>
</dbReference>
<accession>X1EXH8</accession>
<evidence type="ECO:0000256" key="1">
    <source>
        <dbReference type="ARBA" id="ARBA00022490"/>
    </source>
</evidence>
<dbReference type="GO" id="GO:0005737">
    <property type="term" value="C:cytoplasm"/>
    <property type="evidence" value="ECO:0007669"/>
    <property type="project" value="TreeGrafter"/>
</dbReference>
<evidence type="ECO:0000256" key="2">
    <source>
        <dbReference type="ARBA" id="ARBA00022574"/>
    </source>
</evidence>
<evidence type="ECO:0000313" key="5">
    <source>
        <dbReference type="EMBL" id="GAH37287.1"/>
    </source>
</evidence>
<dbReference type="EMBL" id="BARU01005503">
    <property type="protein sequence ID" value="GAH37287.1"/>
    <property type="molecule type" value="Genomic_DNA"/>
</dbReference>
<dbReference type="AlphaFoldDB" id="X1EXH8"/>
<dbReference type="SUPFAM" id="SSF50978">
    <property type="entry name" value="WD40 repeat-like"/>
    <property type="match status" value="1"/>
</dbReference>
<feature type="non-terminal residue" evidence="5">
    <location>
        <position position="1"/>
    </location>
</feature>
<gene>
    <name evidence="5" type="ORF">S03H2_10722</name>
</gene>
<dbReference type="InterPro" id="IPR036322">
    <property type="entry name" value="WD40_repeat_dom_sf"/>
</dbReference>
<dbReference type="GO" id="GO:0005634">
    <property type="term" value="C:nucleus"/>
    <property type="evidence" value="ECO:0007669"/>
    <property type="project" value="TreeGrafter"/>
</dbReference>